<dbReference type="OrthoDB" id="667966at2"/>
<protein>
    <submittedName>
        <fullName evidence="5">CRP/FNR family transcriptional regulator, anaerobic regulatory protein</fullName>
    </submittedName>
</protein>
<name>A0A1I5NHC1_9SPHN</name>
<organism evidence="5 6">
    <name type="scientific">Qipengyuania nanhaisediminis</name>
    <dbReference type="NCBI Taxonomy" id="604088"/>
    <lineage>
        <taxon>Bacteria</taxon>
        <taxon>Pseudomonadati</taxon>
        <taxon>Pseudomonadota</taxon>
        <taxon>Alphaproteobacteria</taxon>
        <taxon>Sphingomonadales</taxon>
        <taxon>Erythrobacteraceae</taxon>
        <taxon>Qipengyuania</taxon>
    </lineage>
</organism>
<dbReference type="AlphaFoldDB" id="A0A1I5NHC1"/>
<dbReference type="SUPFAM" id="SSF51206">
    <property type="entry name" value="cAMP-binding domain-like"/>
    <property type="match status" value="1"/>
</dbReference>
<feature type="domain" description="HTH crp-type" evidence="4">
    <location>
        <begin position="146"/>
        <end position="220"/>
    </location>
</feature>
<dbReference type="PANTHER" id="PTHR24567:SF75">
    <property type="entry name" value="FUMARATE AND NITRATE REDUCTION REGULATORY PROTEIN"/>
    <property type="match status" value="1"/>
</dbReference>
<dbReference type="InterPro" id="IPR036390">
    <property type="entry name" value="WH_DNA-bd_sf"/>
</dbReference>
<keyword evidence="2" id="KW-0238">DNA-binding</keyword>
<dbReference type="InterPro" id="IPR050397">
    <property type="entry name" value="Env_Response_Regulators"/>
</dbReference>
<dbReference type="PANTHER" id="PTHR24567">
    <property type="entry name" value="CRP FAMILY TRANSCRIPTIONAL REGULATORY PROTEIN"/>
    <property type="match status" value="1"/>
</dbReference>
<keyword evidence="3" id="KW-0804">Transcription</keyword>
<evidence type="ECO:0000256" key="2">
    <source>
        <dbReference type="ARBA" id="ARBA00023125"/>
    </source>
</evidence>
<gene>
    <name evidence="5" type="ORF">SAMN04488060_1852</name>
</gene>
<dbReference type="GO" id="GO:0003677">
    <property type="term" value="F:DNA binding"/>
    <property type="evidence" value="ECO:0007669"/>
    <property type="project" value="UniProtKB-KW"/>
</dbReference>
<dbReference type="InterPro" id="IPR036388">
    <property type="entry name" value="WH-like_DNA-bd_sf"/>
</dbReference>
<evidence type="ECO:0000259" key="4">
    <source>
        <dbReference type="PROSITE" id="PS51063"/>
    </source>
</evidence>
<dbReference type="InterPro" id="IPR014710">
    <property type="entry name" value="RmlC-like_jellyroll"/>
</dbReference>
<dbReference type="InterPro" id="IPR018335">
    <property type="entry name" value="Tscrpt_reg_HTH_Crp-type_CS"/>
</dbReference>
<accession>A0A1I5NHC1</accession>
<dbReference type="SUPFAM" id="SSF46785">
    <property type="entry name" value="Winged helix' DNA-binding domain"/>
    <property type="match status" value="1"/>
</dbReference>
<dbReference type="CDD" id="cd00092">
    <property type="entry name" value="HTH_CRP"/>
    <property type="match status" value="1"/>
</dbReference>
<evidence type="ECO:0000256" key="1">
    <source>
        <dbReference type="ARBA" id="ARBA00023015"/>
    </source>
</evidence>
<dbReference type="Pfam" id="PF13545">
    <property type="entry name" value="HTH_Crp_2"/>
    <property type="match status" value="1"/>
</dbReference>
<dbReference type="InterPro" id="IPR012318">
    <property type="entry name" value="HTH_CRP"/>
</dbReference>
<reference evidence="6" key="1">
    <citation type="submission" date="2016-10" db="EMBL/GenBank/DDBJ databases">
        <authorList>
            <person name="Varghese N."/>
            <person name="Submissions S."/>
        </authorList>
    </citation>
    <scope>NUCLEOTIDE SEQUENCE [LARGE SCALE GENOMIC DNA]</scope>
    <source>
        <strain evidence="6">CGMCC 1.7715</strain>
    </source>
</reference>
<sequence length="233" mass="26137">MHTCTDAFDCFVSRVLPKRTGPETVRLFRTLGSHVHLKPDRHLHYPDDEPTLVFLCDGATKLVAHASDHREQVLAFHFTGDLLTLPAHGAHSYTLEALVDCDLMTFPYAQFLQAAEKHQQVLTQLLERSTVSLQRSREKTLTLGRKSALERVSSFLLSMAERIGRGEGSEVKLDLPMSRKDIADSLGLTIETVSRQFTLLRDQGLIRTQGRSGVTLLRVDELDRRAGHLRVAA</sequence>
<evidence type="ECO:0000313" key="6">
    <source>
        <dbReference type="Proteomes" id="UP000199331"/>
    </source>
</evidence>
<dbReference type="InterPro" id="IPR018490">
    <property type="entry name" value="cNMP-bd_dom_sf"/>
</dbReference>
<dbReference type="GO" id="GO:0005829">
    <property type="term" value="C:cytosol"/>
    <property type="evidence" value="ECO:0007669"/>
    <property type="project" value="TreeGrafter"/>
</dbReference>
<dbReference type="CDD" id="cd00038">
    <property type="entry name" value="CAP_ED"/>
    <property type="match status" value="1"/>
</dbReference>
<dbReference type="RefSeq" id="WP_090480494.1">
    <property type="nucleotide sequence ID" value="NZ_FOWZ01000003.1"/>
</dbReference>
<dbReference type="Gene3D" id="2.60.120.10">
    <property type="entry name" value="Jelly Rolls"/>
    <property type="match status" value="1"/>
</dbReference>
<dbReference type="STRING" id="604088.SAMN04488060_1852"/>
<dbReference type="SMART" id="SM00419">
    <property type="entry name" value="HTH_CRP"/>
    <property type="match status" value="1"/>
</dbReference>
<keyword evidence="6" id="KW-1185">Reference proteome</keyword>
<dbReference type="EMBL" id="FOWZ01000003">
    <property type="protein sequence ID" value="SFP21097.1"/>
    <property type="molecule type" value="Genomic_DNA"/>
</dbReference>
<dbReference type="Gene3D" id="1.10.10.10">
    <property type="entry name" value="Winged helix-like DNA-binding domain superfamily/Winged helix DNA-binding domain"/>
    <property type="match status" value="1"/>
</dbReference>
<proteinExistence type="predicted"/>
<evidence type="ECO:0000256" key="3">
    <source>
        <dbReference type="ARBA" id="ARBA00023163"/>
    </source>
</evidence>
<dbReference type="PROSITE" id="PS00042">
    <property type="entry name" value="HTH_CRP_1"/>
    <property type="match status" value="1"/>
</dbReference>
<dbReference type="PRINTS" id="PR00034">
    <property type="entry name" value="HTHCRP"/>
</dbReference>
<dbReference type="PROSITE" id="PS51063">
    <property type="entry name" value="HTH_CRP_2"/>
    <property type="match status" value="1"/>
</dbReference>
<dbReference type="GO" id="GO:0003700">
    <property type="term" value="F:DNA-binding transcription factor activity"/>
    <property type="evidence" value="ECO:0007669"/>
    <property type="project" value="InterPro"/>
</dbReference>
<dbReference type="Proteomes" id="UP000199331">
    <property type="component" value="Unassembled WGS sequence"/>
</dbReference>
<evidence type="ECO:0000313" key="5">
    <source>
        <dbReference type="EMBL" id="SFP21097.1"/>
    </source>
</evidence>
<dbReference type="Pfam" id="PF00027">
    <property type="entry name" value="cNMP_binding"/>
    <property type="match status" value="1"/>
</dbReference>
<keyword evidence="1" id="KW-0805">Transcription regulation</keyword>
<dbReference type="InterPro" id="IPR000595">
    <property type="entry name" value="cNMP-bd_dom"/>
</dbReference>